<dbReference type="InterPro" id="IPR027417">
    <property type="entry name" value="P-loop_NTPase"/>
</dbReference>
<dbReference type="AlphaFoldDB" id="A0AAV5B348"/>
<dbReference type="Proteomes" id="UP001055025">
    <property type="component" value="Unassembled WGS sequence"/>
</dbReference>
<keyword evidence="3" id="KW-1185">Reference proteome</keyword>
<dbReference type="PANTHER" id="PTHR30153">
    <property type="entry name" value="REPLICATIVE DNA HELICASE DNAB"/>
    <property type="match status" value="1"/>
</dbReference>
<evidence type="ECO:0000313" key="3">
    <source>
        <dbReference type="Proteomes" id="UP001055025"/>
    </source>
</evidence>
<sequence>MEQSETGGNWELWTMEFGDAARDLKAYRNPPPVTPTGFEALDALKGGGPCPGVHVLMGMPGAGKSALALDVALKVAMGRGRVLYVSAEMGRQQCLARLCSCLAAMGAAGADGEPLQGFPWSRWEAMGAACGPEGEDAGTRALAALAKYAPGLVLADGGRAVTVPGLCAVIREAAAMGVSLVVVDYLQRLAWPEGQEPSDQFQAVTRASKAVTAAAKEARVPALCLSSMNRAALKDGKPTMWGGRNSGDIEYDAETVMQLIPADEGAGTSGHRAVDLHVTKSRCGAQTGERPISLDLDGPHCMFSEYA</sequence>
<evidence type="ECO:0000259" key="1">
    <source>
        <dbReference type="PROSITE" id="PS51199"/>
    </source>
</evidence>
<dbReference type="GO" id="GO:0003678">
    <property type="term" value="F:DNA helicase activity"/>
    <property type="evidence" value="ECO:0007669"/>
    <property type="project" value="InterPro"/>
</dbReference>
<proteinExistence type="predicted"/>
<evidence type="ECO:0000313" key="2">
    <source>
        <dbReference type="EMBL" id="GJM55083.1"/>
    </source>
</evidence>
<feature type="domain" description="SF4 helicase" evidence="1">
    <location>
        <begin position="27"/>
        <end position="307"/>
    </location>
</feature>
<dbReference type="GO" id="GO:0005829">
    <property type="term" value="C:cytosol"/>
    <property type="evidence" value="ECO:0007669"/>
    <property type="project" value="TreeGrafter"/>
</dbReference>
<dbReference type="Gene3D" id="3.40.50.300">
    <property type="entry name" value="P-loop containing nucleotide triphosphate hydrolases"/>
    <property type="match status" value="1"/>
</dbReference>
<name>A0AAV5B348_9ACTN</name>
<reference evidence="2" key="1">
    <citation type="journal article" date="2022" name="Int. J. Syst. Evol. Microbiol.">
        <title>Granulimonas faecalis gen. nov., sp. nov., and Leptogranulimonas caecicola gen. nov., sp. nov., novel lactate-producing Atopobiaceae bacteria isolated from mouse intestines, and an emended description of the family Atopobiaceae.</title>
        <authorList>
            <person name="Morinaga K."/>
            <person name="Kusada H."/>
            <person name="Sakamoto S."/>
            <person name="Murakami T."/>
            <person name="Toyoda A."/>
            <person name="Mori H."/>
            <person name="Meng X.Y."/>
            <person name="Takashino M."/>
            <person name="Murotomi K."/>
            <person name="Tamaki H."/>
        </authorList>
    </citation>
    <scope>NUCLEOTIDE SEQUENCE</scope>
    <source>
        <strain evidence="2">OPF53</strain>
    </source>
</reference>
<dbReference type="Pfam" id="PF03796">
    <property type="entry name" value="DnaB_C"/>
    <property type="match status" value="1"/>
</dbReference>
<dbReference type="RefSeq" id="WP_265590696.1">
    <property type="nucleotide sequence ID" value="NZ_BQKC01000001.1"/>
</dbReference>
<dbReference type="PANTHER" id="PTHR30153:SF2">
    <property type="entry name" value="REPLICATIVE DNA HELICASE"/>
    <property type="match status" value="1"/>
</dbReference>
<comment type="caution">
    <text evidence="2">The sequence shown here is derived from an EMBL/GenBank/DDBJ whole genome shotgun (WGS) entry which is preliminary data.</text>
</comment>
<dbReference type="PROSITE" id="PS51199">
    <property type="entry name" value="SF4_HELICASE"/>
    <property type="match status" value="1"/>
</dbReference>
<organism evidence="2 3">
    <name type="scientific">Granulimonas faecalis</name>
    <dbReference type="NCBI Taxonomy" id="2894155"/>
    <lineage>
        <taxon>Bacteria</taxon>
        <taxon>Bacillati</taxon>
        <taxon>Actinomycetota</taxon>
        <taxon>Coriobacteriia</taxon>
        <taxon>Coriobacteriales</taxon>
        <taxon>Kribbibacteriaceae</taxon>
        <taxon>Granulimonas</taxon>
    </lineage>
</organism>
<gene>
    <name evidence="2" type="ORF">ATOP_07380</name>
</gene>
<dbReference type="SUPFAM" id="SSF52540">
    <property type="entry name" value="P-loop containing nucleoside triphosphate hydrolases"/>
    <property type="match status" value="1"/>
</dbReference>
<dbReference type="EMBL" id="BQKC01000001">
    <property type="protein sequence ID" value="GJM55083.1"/>
    <property type="molecule type" value="Genomic_DNA"/>
</dbReference>
<dbReference type="InterPro" id="IPR007694">
    <property type="entry name" value="DNA_helicase_DnaB-like_C"/>
</dbReference>
<protein>
    <recommendedName>
        <fullName evidence="1">SF4 helicase domain-containing protein</fullName>
    </recommendedName>
</protein>
<accession>A0AAV5B348</accession>
<dbReference type="GO" id="GO:0005524">
    <property type="term" value="F:ATP binding"/>
    <property type="evidence" value="ECO:0007669"/>
    <property type="project" value="InterPro"/>
</dbReference>
<dbReference type="GO" id="GO:0006260">
    <property type="term" value="P:DNA replication"/>
    <property type="evidence" value="ECO:0007669"/>
    <property type="project" value="InterPro"/>
</dbReference>